<dbReference type="Pfam" id="PF00571">
    <property type="entry name" value="CBS"/>
    <property type="match status" value="2"/>
</dbReference>
<sequence>MSTARDVMTTAVVSVFADTPVREIARLLLGQGISAVPVVDAEGLPLGMVSEGDLMGRNDLERVAGTEWWLQLLAGQEEVHRDWPASAHVLARTARDVMSAPVVAVGEDTSVPEIARLLTAHRIKRVPVVRDGRIVGIVSRANLLAVLLSQEETAMSRHENGVLSRALASLDGQFLHRRRPAEAPEARRPVSRSEEELPLAADFRDLVDEFERHEGEQRNALREAAAAQRRQQVKDLIDRHISDDKWRTLLHLAREAAHRGEKQLMLLRFPSGLCIDGGRAVNVAEPGWNATLRGAAAEMYLRWERDLKPHGFRLTASVLEFPDGLPGDIGLFLIWGDTQE</sequence>
<dbReference type="Gene3D" id="3.10.580.10">
    <property type="entry name" value="CBS-domain"/>
    <property type="match status" value="1"/>
</dbReference>
<evidence type="ECO:0000256" key="1">
    <source>
        <dbReference type="ARBA" id="ARBA00023122"/>
    </source>
</evidence>
<name>A0ABS5G4U3_9BRAD</name>
<keyword evidence="1 2" id="KW-0129">CBS domain</keyword>
<feature type="domain" description="CBS" evidence="3">
    <location>
        <begin position="98"/>
        <end position="153"/>
    </location>
</feature>
<evidence type="ECO:0000313" key="5">
    <source>
        <dbReference type="Proteomes" id="UP001314635"/>
    </source>
</evidence>
<proteinExistence type="predicted"/>
<keyword evidence="5" id="KW-1185">Reference proteome</keyword>
<dbReference type="SMART" id="SM00116">
    <property type="entry name" value="CBS"/>
    <property type="match status" value="2"/>
</dbReference>
<dbReference type="InterPro" id="IPR046342">
    <property type="entry name" value="CBS_dom_sf"/>
</dbReference>
<gene>
    <name evidence="4" type="ORF">JQ619_11215</name>
</gene>
<dbReference type="InterPro" id="IPR051257">
    <property type="entry name" value="Diverse_CBS-Domain"/>
</dbReference>
<feature type="domain" description="CBS" evidence="3">
    <location>
        <begin position="8"/>
        <end position="65"/>
    </location>
</feature>
<dbReference type="InterPro" id="IPR000644">
    <property type="entry name" value="CBS_dom"/>
</dbReference>
<dbReference type="PROSITE" id="PS51371">
    <property type="entry name" value="CBS"/>
    <property type="match status" value="2"/>
</dbReference>
<reference evidence="5" key="1">
    <citation type="journal article" date="2021" name="ISME J.">
        <title>Evolutionary origin and ecological implication of a unique nif island in free-living Bradyrhizobium lineages.</title>
        <authorList>
            <person name="Tao J."/>
        </authorList>
    </citation>
    <scope>NUCLEOTIDE SEQUENCE [LARGE SCALE GENOMIC DNA]</scope>
    <source>
        <strain evidence="5">SZCCT0094</strain>
    </source>
</reference>
<evidence type="ECO:0000256" key="2">
    <source>
        <dbReference type="PROSITE-ProRule" id="PRU00703"/>
    </source>
</evidence>
<dbReference type="CDD" id="cd04586">
    <property type="entry name" value="CBS_pair_BON_assoc"/>
    <property type="match status" value="1"/>
</dbReference>
<dbReference type="PANTHER" id="PTHR43080:SF2">
    <property type="entry name" value="CBS DOMAIN-CONTAINING PROTEIN"/>
    <property type="match status" value="1"/>
</dbReference>
<dbReference type="SUPFAM" id="SSF54631">
    <property type="entry name" value="CBS-domain pair"/>
    <property type="match status" value="1"/>
</dbReference>
<dbReference type="EMBL" id="JAFCLK010000009">
    <property type="protein sequence ID" value="MBR1136337.1"/>
    <property type="molecule type" value="Genomic_DNA"/>
</dbReference>
<dbReference type="Proteomes" id="UP001314635">
    <property type="component" value="Unassembled WGS sequence"/>
</dbReference>
<evidence type="ECO:0000259" key="3">
    <source>
        <dbReference type="PROSITE" id="PS51371"/>
    </source>
</evidence>
<evidence type="ECO:0000313" key="4">
    <source>
        <dbReference type="EMBL" id="MBR1136337.1"/>
    </source>
</evidence>
<organism evidence="4 5">
    <name type="scientific">Bradyrhizobium denitrificans</name>
    <dbReference type="NCBI Taxonomy" id="2734912"/>
    <lineage>
        <taxon>Bacteria</taxon>
        <taxon>Pseudomonadati</taxon>
        <taxon>Pseudomonadota</taxon>
        <taxon>Alphaproteobacteria</taxon>
        <taxon>Hyphomicrobiales</taxon>
        <taxon>Nitrobacteraceae</taxon>
        <taxon>Bradyrhizobium</taxon>
    </lineage>
</organism>
<protein>
    <submittedName>
        <fullName evidence="4">CBS domain-containing protein</fullName>
    </submittedName>
</protein>
<accession>A0ABS5G4U3</accession>
<dbReference type="PANTHER" id="PTHR43080">
    <property type="entry name" value="CBS DOMAIN-CONTAINING PROTEIN CBSX3, MITOCHONDRIAL"/>
    <property type="match status" value="1"/>
</dbReference>
<comment type="caution">
    <text evidence="4">The sequence shown here is derived from an EMBL/GenBank/DDBJ whole genome shotgun (WGS) entry which is preliminary data.</text>
</comment>